<gene>
    <name evidence="2" type="ORF">Tco_1005379</name>
</gene>
<dbReference type="PANTHER" id="PTHR15503">
    <property type="entry name" value="LDOC1 RELATED"/>
    <property type="match status" value="1"/>
</dbReference>
<feature type="compositionally biased region" description="Basic and acidic residues" evidence="1">
    <location>
        <begin position="13"/>
        <end position="28"/>
    </location>
</feature>
<organism evidence="2 3">
    <name type="scientific">Tanacetum coccineum</name>
    <dbReference type="NCBI Taxonomy" id="301880"/>
    <lineage>
        <taxon>Eukaryota</taxon>
        <taxon>Viridiplantae</taxon>
        <taxon>Streptophyta</taxon>
        <taxon>Embryophyta</taxon>
        <taxon>Tracheophyta</taxon>
        <taxon>Spermatophyta</taxon>
        <taxon>Magnoliopsida</taxon>
        <taxon>eudicotyledons</taxon>
        <taxon>Gunneridae</taxon>
        <taxon>Pentapetalae</taxon>
        <taxon>asterids</taxon>
        <taxon>campanulids</taxon>
        <taxon>Asterales</taxon>
        <taxon>Asteraceae</taxon>
        <taxon>Asteroideae</taxon>
        <taxon>Anthemideae</taxon>
        <taxon>Anthemidinae</taxon>
        <taxon>Tanacetum</taxon>
    </lineage>
</organism>
<accession>A0ABQ5FF85</accession>
<dbReference type="Proteomes" id="UP001151760">
    <property type="component" value="Unassembled WGS sequence"/>
</dbReference>
<dbReference type="EMBL" id="BQNB010017323">
    <property type="protein sequence ID" value="GJT61846.1"/>
    <property type="molecule type" value="Genomic_DNA"/>
</dbReference>
<reference evidence="2" key="1">
    <citation type="journal article" date="2022" name="Int. J. Mol. Sci.">
        <title>Draft Genome of Tanacetum Coccineum: Genomic Comparison of Closely Related Tanacetum-Family Plants.</title>
        <authorList>
            <person name="Yamashiro T."/>
            <person name="Shiraishi A."/>
            <person name="Nakayama K."/>
            <person name="Satake H."/>
        </authorList>
    </citation>
    <scope>NUCLEOTIDE SEQUENCE</scope>
</reference>
<sequence>MDKMLQGYAARSAESKRRMESNPRDNRRQQPPFKRQNISRHNVVKLSRLWEHMEERGIWNPTHFCIKMQYHIELQLKISRVLFVTSVEDRDILEGLSLKLRNQTVETRQKQELERKQDGNQIGGHPYRHRPYDVVEIGSYFDVIIGMDCGEIPCIDHLLIEKVVRFYTRMEMKSIDNRVAGCDYGNWNYIKKVEDNSEEKRLEDVPIIQEFLEVFPDDLPGLPPARQVEFQINLVPGAAPVARTLYRLAPAEMQELSTQLQELSDKGFIRPSSSPWGAPVLFVKKKDGSFQMCIRTTEN</sequence>
<dbReference type="InterPro" id="IPR043502">
    <property type="entry name" value="DNA/RNA_pol_sf"/>
</dbReference>
<proteinExistence type="predicted"/>
<evidence type="ECO:0000256" key="1">
    <source>
        <dbReference type="SAM" id="MobiDB-lite"/>
    </source>
</evidence>
<dbReference type="Gene3D" id="3.10.10.10">
    <property type="entry name" value="HIV Type 1 Reverse Transcriptase, subunit A, domain 1"/>
    <property type="match status" value="1"/>
</dbReference>
<dbReference type="InterPro" id="IPR032567">
    <property type="entry name" value="RTL1-rel"/>
</dbReference>
<protein>
    <recommendedName>
        <fullName evidence="4">Reverse transcriptase domain-containing protein</fullName>
    </recommendedName>
</protein>
<dbReference type="PANTHER" id="PTHR15503:SF45">
    <property type="entry name" value="RNA-DIRECTED DNA POLYMERASE HOMOLOG"/>
    <property type="match status" value="1"/>
</dbReference>
<keyword evidence="3" id="KW-1185">Reference proteome</keyword>
<evidence type="ECO:0000313" key="3">
    <source>
        <dbReference type="Proteomes" id="UP001151760"/>
    </source>
</evidence>
<dbReference type="SUPFAM" id="SSF56672">
    <property type="entry name" value="DNA/RNA polymerases"/>
    <property type="match status" value="1"/>
</dbReference>
<feature type="region of interest" description="Disordered" evidence="1">
    <location>
        <begin position="1"/>
        <end position="38"/>
    </location>
</feature>
<comment type="caution">
    <text evidence="2">The sequence shown here is derived from an EMBL/GenBank/DDBJ whole genome shotgun (WGS) entry which is preliminary data.</text>
</comment>
<reference evidence="2" key="2">
    <citation type="submission" date="2022-01" db="EMBL/GenBank/DDBJ databases">
        <authorList>
            <person name="Yamashiro T."/>
            <person name="Shiraishi A."/>
            <person name="Satake H."/>
            <person name="Nakayama K."/>
        </authorList>
    </citation>
    <scope>NUCLEOTIDE SEQUENCE</scope>
</reference>
<name>A0ABQ5FF85_9ASTR</name>
<evidence type="ECO:0000313" key="2">
    <source>
        <dbReference type="EMBL" id="GJT61846.1"/>
    </source>
</evidence>
<evidence type="ECO:0008006" key="4">
    <source>
        <dbReference type="Google" id="ProtNLM"/>
    </source>
</evidence>